<keyword evidence="2" id="KW-1185">Reference proteome</keyword>
<dbReference type="AlphaFoldDB" id="A0A4Y6PPY2"/>
<accession>A0A4Y6PPY2</accession>
<gene>
    <name evidence="1" type="ORF">FIV42_06440</name>
</gene>
<dbReference type="Proteomes" id="UP000315995">
    <property type="component" value="Chromosome"/>
</dbReference>
<name>A0A4Y6PPY2_PERCE</name>
<dbReference type="EMBL" id="CP041186">
    <property type="protein sequence ID" value="QDG50384.1"/>
    <property type="molecule type" value="Genomic_DNA"/>
</dbReference>
<organism evidence="1 2">
    <name type="scientific">Persicimonas caeni</name>
    <dbReference type="NCBI Taxonomy" id="2292766"/>
    <lineage>
        <taxon>Bacteria</taxon>
        <taxon>Deltaproteobacteria</taxon>
        <taxon>Bradymonadales</taxon>
        <taxon>Bradymonadaceae</taxon>
        <taxon>Persicimonas</taxon>
    </lineage>
</organism>
<dbReference type="RefSeq" id="WP_141196878.1">
    <property type="nucleotide sequence ID" value="NZ_CP041186.1"/>
</dbReference>
<protein>
    <submittedName>
        <fullName evidence="1">Uncharacterized protein</fullName>
    </submittedName>
</protein>
<evidence type="ECO:0000313" key="2">
    <source>
        <dbReference type="Proteomes" id="UP000315995"/>
    </source>
</evidence>
<sequence length="325" mass="35852">MTNLQNDLTRPIEIWVDAVDSTDILGAPEDFLVGYGAVCRAIARLLETGDAAYAPSLFTALAACEFVMAEHPSWTKKVGLPPLQPLSGDWLELLDDGSAELRLAASLSSLHPAGLASDGERIRPLRTHLEPIDYRDEAASVRWDFKATDEVVWDKEPDVDGLNAIFARRLKLWDGLPADFGRGAITARLADIDAFLRGETDEAKLSRLCFSLSLVDTWRLSDDPFEDEADETDVDPAYALLRLTYAGRPLGPEVPLNRDIHLLADRGDLDTAREFAGAHLRKHGYTIGRDDFTNELDARRVAAALLFPLSLEDRTRLAQSVDLSA</sequence>
<accession>A0A5B8Y102</accession>
<evidence type="ECO:0000313" key="1">
    <source>
        <dbReference type="EMBL" id="QDG50384.1"/>
    </source>
</evidence>
<proteinExistence type="predicted"/>
<reference evidence="1 2" key="1">
    <citation type="submission" date="2019-06" db="EMBL/GenBank/DDBJ databases">
        <title>Persicimonas caeni gen. nov., sp. nov., a predatory bacterium isolated from solar saltern.</title>
        <authorList>
            <person name="Wang S."/>
        </authorList>
    </citation>
    <scope>NUCLEOTIDE SEQUENCE [LARGE SCALE GENOMIC DNA]</scope>
    <source>
        <strain evidence="1 2">YN101</strain>
    </source>
</reference>